<evidence type="ECO:0000313" key="5">
    <source>
        <dbReference type="Proteomes" id="UP000295134"/>
    </source>
</evidence>
<dbReference type="EMBL" id="CP038613">
    <property type="protein sequence ID" value="QBY43973.1"/>
    <property type="molecule type" value="Genomic_DNA"/>
</dbReference>
<reference evidence="4" key="3">
    <citation type="submission" date="2023-04" db="EMBL/GenBank/DDBJ databases">
        <title>Genome dynamics across the evolutionary transition to endosymbiosis.</title>
        <authorList>
            <person name="Siozios S."/>
            <person name="Nadal-Jimenez P."/>
            <person name="Azagi T."/>
            <person name="Sprong H."/>
            <person name="Frost C.L."/>
            <person name="Parratt S.R."/>
            <person name="Taylor G."/>
            <person name="Brettell L."/>
            <person name="Lew K.C."/>
            <person name="Croft L."/>
            <person name="King K.C."/>
            <person name="Brockhurst M.A."/>
            <person name="Hypsa V."/>
            <person name="Novakova E."/>
            <person name="Darby A.C."/>
            <person name="Hurst G.D.D."/>
        </authorList>
    </citation>
    <scope>NUCLEOTIDE SEQUENCE</scope>
    <source>
        <strain evidence="4">ANv_CAN</strain>
    </source>
</reference>
<dbReference type="KEGG" id="ans:ArsFIN_25460"/>
<sequence>MKINRKLNLVVPVDLNDETSGFIHSTPISKEIFQKHVLILAKTYSFIFSENLNAISGPRVAYFLLKQIAESQGDWEGKDGVENPLINEIIRLSNLVYPKEKKGYDTMPLEVAIEKELIDIDEAINELVFFTCFSVINKPAQLAIWMERLNLLWNCASTPLNVTEWIASIKTSSATDSTGEMEKPSSQQSSTIVPA</sequence>
<keyword evidence="6" id="KW-1185">Reference proteome</keyword>
<dbReference type="EMBL" id="CP123523">
    <property type="protein sequence ID" value="WGM04291.1"/>
    <property type="molecule type" value="Genomic_DNA"/>
</dbReference>
<evidence type="ECO:0000313" key="4">
    <source>
        <dbReference type="EMBL" id="WGM04291.1"/>
    </source>
</evidence>
<gene>
    <name evidence="2" type="ORF">ARN_12480</name>
    <name evidence="3" type="ORF">ArsFIN_25460</name>
    <name evidence="4" type="ORF">QE258_11630</name>
</gene>
<evidence type="ECO:0000256" key="1">
    <source>
        <dbReference type="SAM" id="MobiDB-lite"/>
    </source>
</evidence>
<reference evidence="3 5" key="2">
    <citation type="submission" date="2019-03" db="EMBL/GenBank/DDBJ databases">
        <title>Long-read sequencing reveals hyperdense prophage content in a complex bacterial symbiont genome.</title>
        <authorList>
            <person name="Frost C.L."/>
            <person name="Siozios S."/>
            <person name="Nadal-Jimenez P."/>
            <person name="Brockhurst M.A."/>
            <person name="King K.C."/>
            <person name="Darby A.C."/>
            <person name="Hurst G.D.D."/>
        </authorList>
    </citation>
    <scope>NUCLEOTIDE SEQUENCE [LARGE SCALE GENOMIC DNA]</scope>
    <source>
        <strain evidence="3 5">FIN</strain>
    </source>
</reference>
<feature type="region of interest" description="Disordered" evidence="1">
    <location>
        <begin position="173"/>
        <end position="195"/>
    </location>
</feature>
<protein>
    <submittedName>
        <fullName evidence="2">Conserved hypothetical phage protein</fullName>
    </submittedName>
</protein>
<evidence type="ECO:0000313" key="2">
    <source>
        <dbReference type="EMBL" id="CBA72515.1"/>
    </source>
</evidence>
<reference evidence="2" key="1">
    <citation type="journal article" date="2010" name="Insect Mol. Biol.">
        <title>The draft genome sequence of Arsenophonus nasoniae, son-killer bacterium of Nasonia vitripennis, reveals genes associated with virulence and symbiosis.</title>
        <authorList>
            <person name="Wilkes T."/>
            <person name="Darby A.C."/>
            <person name="Choi J."/>
            <person name="Colborne J.K."/>
            <person name="Werren J.H."/>
            <person name="Hurst G.D.D."/>
        </authorList>
    </citation>
    <scope>NUCLEOTIDE SEQUENCE</scope>
</reference>
<accession>D2TYL9</accession>
<proteinExistence type="predicted"/>
<dbReference type="Proteomes" id="UP000295134">
    <property type="component" value="Chromosome"/>
</dbReference>
<evidence type="ECO:0000313" key="6">
    <source>
        <dbReference type="Proteomes" id="UP001177592"/>
    </source>
</evidence>
<dbReference type="EMBL" id="FN545185">
    <property type="protein sequence ID" value="CBA72515.1"/>
    <property type="molecule type" value="Genomic_DNA"/>
</dbReference>
<dbReference type="Proteomes" id="UP001177592">
    <property type="component" value="Chromosome"/>
</dbReference>
<dbReference type="GeneID" id="96879104"/>
<dbReference type="RefSeq" id="WP_026823406.1">
    <property type="nucleotide sequence ID" value="NZ_CP038613.1"/>
</dbReference>
<name>D2TYL9_9GAMM</name>
<dbReference type="AlphaFoldDB" id="D2TYL9"/>
<organism evidence="2">
    <name type="scientific">Arsenophonus nasoniae</name>
    <name type="common">son-killer infecting Nasonia vitripennis</name>
    <dbReference type="NCBI Taxonomy" id="638"/>
    <lineage>
        <taxon>Bacteria</taxon>
        <taxon>Pseudomonadati</taxon>
        <taxon>Pseudomonadota</taxon>
        <taxon>Gammaproteobacteria</taxon>
        <taxon>Enterobacterales</taxon>
        <taxon>Morganellaceae</taxon>
        <taxon>Arsenophonus</taxon>
    </lineage>
</organism>
<evidence type="ECO:0000313" key="3">
    <source>
        <dbReference type="EMBL" id="QBY43973.1"/>
    </source>
</evidence>